<keyword evidence="2" id="KW-1185">Reference proteome</keyword>
<protein>
    <submittedName>
        <fullName evidence="1">Uncharacterized protein</fullName>
    </submittedName>
</protein>
<comment type="caution">
    <text evidence="1">The sequence shown here is derived from an EMBL/GenBank/DDBJ whole genome shotgun (WGS) entry which is preliminary data.</text>
</comment>
<sequence length="61" mass="6946">MIFHIIFLKGSCYVNAVIKWGIFVGNINFEAMILIKLNKIGILLAVDPLLTILDFFSNSFR</sequence>
<dbReference type="EMBL" id="PIOC01000003">
    <property type="protein sequence ID" value="RDW21434.1"/>
    <property type="molecule type" value="Genomic_DNA"/>
</dbReference>
<proteinExistence type="predicted"/>
<evidence type="ECO:0000313" key="2">
    <source>
        <dbReference type="Proteomes" id="UP000257143"/>
    </source>
</evidence>
<dbReference type="Proteomes" id="UP000257143">
    <property type="component" value="Unassembled WGS sequence"/>
</dbReference>
<dbReference type="AlphaFoldDB" id="A0A3D8PZI8"/>
<name>A0A3D8PZI8_9BACI</name>
<reference evidence="2" key="1">
    <citation type="submission" date="2017-11" db="EMBL/GenBank/DDBJ databases">
        <authorList>
            <person name="Zhu W."/>
        </authorList>
    </citation>
    <scope>NUCLEOTIDE SEQUENCE [LARGE SCALE GENOMIC DNA]</scope>
    <source>
        <strain evidence="2">CAU 1183</strain>
    </source>
</reference>
<evidence type="ECO:0000313" key="1">
    <source>
        <dbReference type="EMBL" id="RDW21434.1"/>
    </source>
</evidence>
<gene>
    <name evidence="1" type="ORF">CWR48_03260</name>
</gene>
<accession>A0A3D8PZI8</accession>
<organism evidence="1 2">
    <name type="scientific">Oceanobacillus arenosus</name>
    <dbReference type="NCBI Taxonomy" id="1229153"/>
    <lineage>
        <taxon>Bacteria</taxon>
        <taxon>Bacillati</taxon>
        <taxon>Bacillota</taxon>
        <taxon>Bacilli</taxon>
        <taxon>Bacillales</taxon>
        <taxon>Bacillaceae</taxon>
        <taxon>Oceanobacillus</taxon>
    </lineage>
</organism>